<keyword evidence="2" id="KW-0812">Transmembrane</keyword>
<dbReference type="PATRIC" id="fig|359131.3.peg.2883"/>
<keyword evidence="4" id="KW-1185">Reference proteome</keyword>
<feature type="region of interest" description="Disordered" evidence="1">
    <location>
        <begin position="109"/>
        <end position="130"/>
    </location>
</feature>
<dbReference type="AlphaFoldDB" id="A0A0F2TJ00"/>
<dbReference type="RefSeq" id="WP_045695958.1">
    <property type="nucleotide sequence ID" value="NZ_JZKH01000022.1"/>
</dbReference>
<organism evidence="3 4">
    <name type="scientific">Streptomyces rubellomurinus (strain ATCC 31215)</name>
    <dbReference type="NCBI Taxonomy" id="359131"/>
    <lineage>
        <taxon>Bacteria</taxon>
        <taxon>Bacillati</taxon>
        <taxon>Actinomycetota</taxon>
        <taxon>Actinomycetes</taxon>
        <taxon>Kitasatosporales</taxon>
        <taxon>Streptomycetaceae</taxon>
        <taxon>Streptomyces</taxon>
    </lineage>
</organism>
<evidence type="ECO:0000313" key="3">
    <source>
        <dbReference type="EMBL" id="KJS61697.1"/>
    </source>
</evidence>
<sequence length="130" mass="13581">MDWAQAAGYGAVGGALVELVIANGRLLAWQAARHKARDEKRRRMPPLRHYIDPTADLAAGLSRVALGALTGWLLHSQVTGLYAAVAAGASAPALIRQLGTFGSVREIVQGPAPDGDAADPAPRRPEEVGP</sequence>
<reference evidence="3 4" key="1">
    <citation type="submission" date="2015-02" db="EMBL/GenBank/DDBJ databases">
        <authorList>
            <person name="Ju K.-S."/>
            <person name="Doroghazi J.R."/>
            <person name="Metcalf W."/>
        </authorList>
    </citation>
    <scope>NUCLEOTIDE SEQUENCE [LARGE SCALE GENOMIC DNA]</scope>
    <source>
        <strain evidence="3 4">ATCC 31215</strain>
    </source>
</reference>
<comment type="caution">
    <text evidence="3">The sequence shown here is derived from an EMBL/GenBank/DDBJ whole genome shotgun (WGS) entry which is preliminary data.</text>
</comment>
<keyword evidence="2" id="KW-0472">Membrane</keyword>
<keyword evidence="2" id="KW-1133">Transmembrane helix</keyword>
<name>A0A0F2TJ00_STRR3</name>
<evidence type="ECO:0000313" key="4">
    <source>
        <dbReference type="Proteomes" id="UP000033699"/>
    </source>
</evidence>
<feature type="transmembrane region" description="Helical" evidence="2">
    <location>
        <begin position="6"/>
        <end position="29"/>
    </location>
</feature>
<gene>
    <name evidence="3" type="ORF">VM95_13275</name>
</gene>
<accession>A0A0F2TJ00</accession>
<dbReference type="EMBL" id="JZKH01000022">
    <property type="protein sequence ID" value="KJS61697.1"/>
    <property type="molecule type" value="Genomic_DNA"/>
</dbReference>
<feature type="compositionally biased region" description="Basic and acidic residues" evidence="1">
    <location>
        <begin position="121"/>
        <end position="130"/>
    </location>
</feature>
<evidence type="ECO:0000256" key="1">
    <source>
        <dbReference type="SAM" id="MobiDB-lite"/>
    </source>
</evidence>
<proteinExistence type="predicted"/>
<feature type="compositionally biased region" description="Low complexity" evidence="1">
    <location>
        <begin position="110"/>
        <end position="120"/>
    </location>
</feature>
<dbReference type="OrthoDB" id="4223443at2"/>
<evidence type="ECO:0000256" key="2">
    <source>
        <dbReference type="SAM" id="Phobius"/>
    </source>
</evidence>
<dbReference type="Proteomes" id="UP000033699">
    <property type="component" value="Unassembled WGS sequence"/>
</dbReference>
<protein>
    <submittedName>
        <fullName evidence="3">Uncharacterized protein</fullName>
    </submittedName>
</protein>